<dbReference type="InterPro" id="IPR002566">
    <property type="entry name" value="Msp4_OMP-like"/>
</dbReference>
<accession>A0ABY5F0P7</accession>
<name>A0ABY5F0P7_9RICK</name>
<organism evidence="3 4">
    <name type="scientific">Neoehrlichia mikurensis</name>
    <dbReference type="NCBI Taxonomy" id="89586"/>
    <lineage>
        <taxon>Bacteria</taxon>
        <taxon>Pseudomonadati</taxon>
        <taxon>Pseudomonadota</taxon>
        <taxon>Alphaproteobacteria</taxon>
        <taxon>Rickettsiales</taxon>
        <taxon>Anaplasmataceae</taxon>
        <taxon>Candidatus Neoehrlichia</taxon>
    </lineage>
</organism>
<gene>
    <name evidence="3" type="ORF">LUA81_01705</name>
</gene>
<dbReference type="Proteomes" id="UP001059985">
    <property type="component" value="Chromosome"/>
</dbReference>
<reference evidence="3 4" key="1">
    <citation type="journal article" date="2022" name="Microorganisms">
        <title>Assembly and Comparison of Ca. Neoehrlichia mikurensis Genomes.</title>
        <authorList>
            <person name="Azagi T."/>
            <person name="Dirks R.P."/>
            <person name="Yebra-Pimentel E.S."/>
            <person name="Schaap P.J."/>
            <person name="Koehorst J.J."/>
            <person name="Esser H.J."/>
            <person name="Sprong H."/>
        </authorList>
    </citation>
    <scope>NUCLEOTIDE SEQUENCE [LARGE SCALE GENOMIC DNA]</scope>
    <source>
        <strain evidence="3">18-2804</strain>
    </source>
</reference>
<dbReference type="SUPFAM" id="SSF56925">
    <property type="entry name" value="OMPA-like"/>
    <property type="match status" value="1"/>
</dbReference>
<feature type="signal peptide" evidence="1">
    <location>
        <begin position="1"/>
        <end position="21"/>
    </location>
</feature>
<evidence type="ECO:0000256" key="1">
    <source>
        <dbReference type="SAM" id="SignalP"/>
    </source>
</evidence>
<keyword evidence="1" id="KW-0732">Signal</keyword>
<protein>
    <submittedName>
        <fullName evidence="3">P44/Msp2 family outer membrane protein</fullName>
    </submittedName>
</protein>
<feature type="domain" description="Msp4/OMP-like" evidence="2">
    <location>
        <begin position="29"/>
        <end position="253"/>
    </location>
</feature>
<sequence length="255" mass="28681">MKLFIKFSIAVLLLPSLSMSAIIKKAQNNSGLYISANYNPSLHQFLNFKITESYRRLITAIYKTGERGEKPVSFNNMPNFRKYNLFAPTASIGYAKNNGLRTEFEVGYEKFNIKDKADKFITLLRSSYVKFSESVVVEIDAITTISLMANLCYDLHISKITPYACAGIGSNLVHITQNYIVPKLSYQIKAGINYPIAPKVSIFVGSFYHSVLDNKYTNIPISTPKFSQLSFNVNNSIANFNLTYFGGEIGIRIIL</sequence>
<evidence type="ECO:0000259" key="2">
    <source>
        <dbReference type="Pfam" id="PF01617"/>
    </source>
</evidence>
<evidence type="ECO:0000313" key="4">
    <source>
        <dbReference type="Proteomes" id="UP001059985"/>
    </source>
</evidence>
<keyword evidence="4" id="KW-1185">Reference proteome</keyword>
<dbReference type="Gene3D" id="2.40.160.20">
    <property type="match status" value="1"/>
</dbReference>
<dbReference type="EMBL" id="CP089285">
    <property type="protein sequence ID" value="UTO56691.1"/>
    <property type="molecule type" value="Genomic_DNA"/>
</dbReference>
<dbReference type="Pfam" id="PF01617">
    <property type="entry name" value="Surface_Ag_2"/>
    <property type="match status" value="1"/>
</dbReference>
<evidence type="ECO:0000313" key="3">
    <source>
        <dbReference type="EMBL" id="UTO56691.1"/>
    </source>
</evidence>
<proteinExistence type="predicted"/>
<dbReference type="RefSeq" id="WP_254841958.1">
    <property type="nucleotide sequence ID" value="NZ_CP089285.1"/>
</dbReference>
<dbReference type="InterPro" id="IPR011250">
    <property type="entry name" value="OMP/PagP_B-barrel"/>
</dbReference>
<feature type="chain" id="PRO_5046525675" evidence="1">
    <location>
        <begin position="22"/>
        <end position="255"/>
    </location>
</feature>